<keyword evidence="2" id="KW-1185">Reference proteome</keyword>
<dbReference type="STRING" id="1619308.B5808_00605"/>
<reference evidence="1 2" key="1">
    <citation type="submission" date="2017-04" db="EMBL/GenBank/DDBJ databases">
        <authorList>
            <person name="Afonso C.L."/>
            <person name="Miller P.J."/>
            <person name="Scott M.A."/>
            <person name="Spackman E."/>
            <person name="Goraichik I."/>
            <person name="Dimitrov K.M."/>
            <person name="Suarez D.L."/>
            <person name="Swayne D.E."/>
        </authorList>
    </citation>
    <scope>NUCLEOTIDE SEQUENCE [LARGE SCALE GENOMIC DNA]</scope>
    <source>
        <strain evidence="2">XA(T)</strain>
    </source>
</reference>
<evidence type="ECO:0000313" key="1">
    <source>
        <dbReference type="EMBL" id="ARJ03900.1"/>
    </source>
</evidence>
<gene>
    <name evidence="1" type="ORF">B5808_00605</name>
</gene>
<organism evidence="1 2">
    <name type="scientific">Cnuibacter physcomitrellae</name>
    <dbReference type="NCBI Taxonomy" id="1619308"/>
    <lineage>
        <taxon>Bacteria</taxon>
        <taxon>Bacillati</taxon>
        <taxon>Actinomycetota</taxon>
        <taxon>Actinomycetes</taxon>
        <taxon>Micrococcales</taxon>
        <taxon>Microbacteriaceae</taxon>
        <taxon>Cnuibacter</taxon>
    </lineage>
</organism>
<dbReference type="Pfam" id="PF21813">
    <property type="entry name" value="DUF6882"/>
    <property type="match status" value="1"/>
</dbReference>
<evidence type="ECO:0000313" key="2">
    <source>
        <dbReference type="Proteomes" id="UP000192775"/>
    </source>
</evidence>
<sequence>MTEGSGLTPEFTQLLVESFVETKAKQERAAEKWGLGSSREWSADLAQGTITFDFPDYTLHGRCQFLGSYAPEASTWLWGWANESIPAPMRHAALQVRALAERPGLELLAEPKVGVRADIADDFASIAVEVAGLDGWYRVPAARSNAYLGFTGFDVEPHD</sequence>
<dbReference type="RefSeq" id="WP_085017712.1">
    <property type="nucleotide sequence ID" value="NZ_BMHD01000001.1"/>
</dbReference>
<dbReference type="Proteomes" id="UP000192775">
    <property type="component" value="Chromosome"/>
</dbReference>
<dbReference type="KEGG" id="cphy:B5808_00605"/>
<protein>
    <submittedName>
        <fullName evidence="1">Uncharacterized protein</fullName>
    </submittedName>
</protein>
<name>A0A1X9LPU1_9MICO</name>
<accession>A0A1X9LPU1</accession>
<dbReference type="EMBL" id="CP020715">
    <property type="protein sequence ID" value="ARJ03900.1"/>
    <property type="molecule type" value="Genomic_DNA"/>
</dbReference>
<dbReference type="InterPro" id="IPR049249">
    <property type="entry name" value="DUF6882"/>
</dbReference>
<proteinExistence type="predicted"/>
<dbReference type="AlphaFoldDB" id="A0A1X9LPU1"/>